<dbReference type="GO" id="GO:0005886">
    <property type="term" value="C:plasma membrane"/>
    <property type="evidence" value="ECO:0007669"/>
    <property type="project" value="TreeGrafter"/>
</dbReference>
<dbReference type="InterPro" id="IPR036961">
    <property type="entry name" value="Kinesin_motor_dom_sf"/>
</dbReference>
<dbReference type="Gene3D" id="6.10.220.10">
    <property type="match status" value="1"/>
</dbReference>
<evidence type="ECO:0000256" key="1">
    <source>
        <dbReference type="ARBA" id="ARBA00022741"/>
    </source>
</evidence>
<dbReference type="Gene3D" id="1.20.120.720">
    <property type="entry name" value="Myosin VI head, motor domain, U50 subdomain"/>
    <property type="match status" value="1"/>
</dbReference>
<dbReference type="PANTHER" id="PTHR13140">
    <property type="entry name" value="MYOSIN"/>
    <property type="match status" value="1"/>
</dbReference>
<evidence type="ECO:0000256" key="4">
    <source>
        <dbReference type="ARBA" id="ARBA00023175"/>
    </source>
</evidence>
<dbReference type="Gene3D" id="3.30.70.1590">
    <property type="match status" value="1"/>
</dbReference>
<gene>
    <name evidence="8" type="ORF">TCLT_LOCUS10433</name>
</gene>
<dbReference type="PROSITE" id="PS51456">
    <property type="entry name" value="MYOSIN_MOTOR"/>
    <property type="match status" value="1"/>
</dbReference>
<sequence length="963" mass="111658">MDFEGITNVTNVWVPDDSNGFTLCQIVDINCECLILRRLHESKTFRAYYDTIFPAEEDVTRDVDDNCSLTYLNDASVLHNCRLRYNREQFYTYVANILIVINPYKQIPGLYNASMIMRYKKQSLGTLPPHIFAIADKAYRDMRRHHESQSIIISGESGAGKTESQKHIIRFLCESWGYLVGKIEHRILQISTILESFGNAKTTRNNNSSRFGKFVEIHFNKEGSIVGGFVTHYLLERSRLCVQNLYERNFHIFYQLLAGIDDNSARKLKLDRPQSFNYLKKGCTQFFLSEKSCKQMSSKKRKWLMDNLQDELIDDYTDFQNLLKAFKSINVSIDDQNGIFELIAAILHLGNICFIDESCDYRGGCTVASQSNVHLHNAAELLGIEVNDLRKHLITRLMQPTRSGIKGTVYAVPLRLNEARLARDALAKVLYAYLFDAIVDIITKCMPFSNSACSIGVLDTAGFEAIELNSYEQLCINYCNEKLQNFFNERIFMDEQDLYCKEGLHYERIEFFDNKACIDLFEEKHRGIFDLLDNEARLPISSAAHFTLTVHKAHGSHPCLMSPHSTRHFRKMNDNEGFIICHYAADVCYNTTQFIEKNNDSLHSSLYYLMQQSRKSIICKLFDGKVSNVANQDVPRRKLVNASVASKFRSQLSALLEKLRQTRTHFVRCIKPNDEMKSGKFDGGRVLVQLKCAGMSSALKVMQNGFPSRISCKSIHQLYQYHLPRRLANLDAQLLCKCLFQMVGLSNKDYRFGLTMIFFRNGKFAELDKILQKDRVITEKLVMSISSWLSRYRFKKAQFAVVTLVKILRLLAYRAKCRIKVQNAVRSYLTRKLYQPKEDARFADLAKWQYESITAGINSADSKLSIACKAEYYRRMRAYTEWKERNMASKVSECAMKKREDEGQTSVQKLSSQFSIYGDIYLSWEDERLKWDEIEWKVDEYTLHDDHHIWKPIISEEYFSRLV</sequence>
<evidence type="ECO:0000259" key="7">
    <source>
        <dbReference type="PROSITE" id="PS51456"/>
    </source>
</evidence>
<dbReference type="GO" id="GO:0051015">
    <property type="term" value="F:actin filament binding"/>
    <property type="evidence" value="ECO:0007669"/>
    <property type="project" value="InterPro"/>
</dbReference>
<dbReference type="STRING" id="103827.A0A0N5DB82"/>
<organism evidence="10">
    <name type="scientific">Thelazia callipaeda</name>
    <name type="common">Oriental eyeworm</name>
    <name type="synonym">Parasitic nematode</name>
    <dbReference type="NCBI Taxonomy" id="103827"/>
    <lineage>
        <taxon>Eukaryota</taxon>
        <taxon>Metazoa</taxon>
        <taxon>Ecdysozoa</taxon>
        <taxon>Nematoda</taxon>
        <taxon>Chromadorea</taxon>
        <taxon>Rhabditida</taxon>
        <taxon>Spirurina</taxon>
        <taxon>Spiruromorpha</taxon>
        <taxon>Thelazioidea</taxon>
        <taxon>Thelaziidae</taxon>
        <taxon>Thelazia</taxon>
    </lineage>
</organism>
<dbReference type="Gene3D" id="3.40.850.10">
    <property type="entry name" value="Kinesin motor domain"/>
    <property type="match status" value="1"/>
</dbReference>
<feature type="region of interest" description="Actin-binding" evidence="6">
    <location>
        <begin position="652"/>
        <end position="674"/>
    </location>
</feature>
<evidence type="ECO:0000313" key="8">
    <source>
        <dbReference type="EMBL" id="VDN08123.1"/>
    </source>
</evidence>
<reference evidence="10" key="1">
    <citation type="submission" date="2017-02" db="UniProtKB">
        <authorList>
            <consortium name="WormBaseParasite"/>
        </authorList>
    </citation>
    <scope>IDENTIFICATION</scope>
</reference>
<dbReference type="Gene3D" id="1.10.10.820">
    <property type="match status" value="1"/>
</dbReference>
<dbReference type="GO" id="GO:0030048">
    <property type="term" value="P:actin filament-based movement"/>
    <property type="evidence" value="ECO:0007669"/>
    <property type="project" value="TreeGrafter"/>
</dbReference>
<keyword evidence="3 6" id="KW-0518">Myosin</keyword>
<keyword evidence="1 6" id="KW-0547">Nucleotide-binding</keyword>
<dbReference type="Pfam" id="PF00063">
    <property type="entry name" value="Myosin_head"/>
    <property type="match status" value="1"/>
</dbReference>
<dbReference type="InterPro" id="IPR027417">
    <property type="entry name" value="P-loop_NTPase"/>
</dbReference>
<dbReference type="Proteomes" id="UP000276776">
    <property type="component" value="Unassembled WGS sequence"/>
</dbReference>
<dbReference type="PANTHER" id="PTHR13140:SF745">
    <property type="entry name" value="UNCONVENTIONAL MYOSIN-VI"/>
    <property type="match status" value="1"/>
</dbReference>
<dbReference type="GO" id="GO:0030139">
    <property type="term" value="C:endocytic vesicle"/>
    <property type="evidence" value="ECO:0007669"/>
    <property type="project" value="TreeGrafter"/>
</dbReference>
<dbReference type="PRINTS" id="PR00193">
    <property type="entry name" value="MYOSINHEAVY"/>
</dbReference>
<keyword evidence="9" id="KW-1185">Reference proteome</keyword>
<evidence type="ECO:0000256" key="6">
    <source>
        <dbReference type="PROSITE-ProRule" id="PRU00782"/>
    </source>
</evidence>
<keyword evidence="2 6" id="KW-0067">ATP-binding</keyword>
<accession>A0A0N5DB82</accession>
<dbReference type="OMA" id="RFLCESW"/>
<evidence type="ECO:0000256" key="3">
    <source>
        <dbReference type="ARBA" id="ARBA00023123"/>
    </source>
</evidence>
<dbReference type="EMBL" id="UYYF01005106">
    <property type="protein sequence ID" value="VDN08123.1"/>
    <property type="molecule type" value="Genomic_DNA"/>
</dbReference>
<evidence type="ECO:0000313" key="10">
    <source>
        <dbReference type="WBParaSite" id="TCLT_0001044401-mRNA-1"/>
    </source>
</evidence>
<dbReference type="Gene3D" id="2.30.30.360">
    <property type="entry name" value="Myosin S1 fragment, N-terminal"/>
    <property type="match status" value="1"/>
</dbReference>
<dbReference type="OrthoDB" id="6108017at2759"/>
<dbReference type="InterPro" id="IPR049016">
    <property type="entry name" value="MYO6_lever"/>
</dbReference>
<evidence type="ECO:0000313" key="9">
    <source>
        <dbReference type="Proteomes" id="UP000276776"/>
    </source>
</evidence>
<keyword evidence="4 6" id="KW-0505">Motor protein</keyword>
<dbReference type="Pfam" id="PF21521">
    <property type="entry name" value="MYO6_lever"/>
    <property type="match status" value="1"/>
</dbReference>
<dbReference type="WBParaSite" id="TCLT_0001044401-mRNA-1">
    <property type="protein sequence ID" value="TCLT_0001044401-mRNA-1"/>
    <property type="gene ID" value="TCLT_0001044401"/>
</dbReference>
<feature type="binding site" evidence="6">
    <location>
        <begin position="155"/>
        <end position="162"/>
    </location>
    <ligand>
        <name>ATP</name>
        <dbReference type="ChEBI" id="CHEBI:30616"/>
    </ligand>
</feature>
<dbReference type="PROSITE" id="PS50096">
    <property type="entry name" value="IQ"/>
    <property type="match status" value="1"/>
</dbReference>
<dbReference type="InterPro" id="IPR001609">
    <property type="entry name" value="Myosin_head_motor_dom-like"/>
</dbReference>
<dbReference type="Gene3D" id="1.20.58.530">
    <property type="match status" value="1"/>
</dbReference>
<dbReference type="AlphaFoldDB" id="A0A0N5DB82"/>
<dbReference type="GO" id="GO:0016459">
    <property type="term" value="C:myosin complex"/>
    <property type="evidence" value="ECO:0007669"/>
    <property type="project" value="UniProtKB-KW"/>
</dbReference>
<protein>
    <submittedName>
        <fullName evidence="10">Myosin motor domain-containing protein</fullName>
    </submittedName>
</protein>
<name>A0A0N5DB82_THECL</name>
<evidence type="ECO:0000256" key="5">
    <source>
        <dbReference type="ARBA" id="ARBA00023203"/>
    </source>
</evidence>
<dbReference type="GO" id="GO:0005524">
    <property type="term" value="F:ATP binding"/>
    <property type="evidence" value="ECO:0007669"/>
    <property type="project" value="UniProtKB-UniRule"/>
</dbReference>
<keyword evidence="5 6" id="KW-0009">Actin-binding</keyword>
<dbReference type="GO" id="GO:0007015">
    <property type="term" value="P:actin filament organization"/>
    <property type="evidence" value="ECO:0007669"/>
    <property type="project" value="TreeGrafter"/>
</dbReference>
<feature type="domain" description="Myosin motor" evidence="7">
    <location>
        <begin position="61"/>
        <end position="772"/>
    </location>
</feature>
<dbReference type="SUPFAM" id="SSF52540">
    <property type="entry name" value="P-loop containing nucleoside triphosphate hydrolases"/>
    <property type="match status" value="1"/>
</dbReference>
<dbReference type="InterPro" id="IPR008989">
    <property type="entry name" value="Myosin_S1_N"/>
</dbReference>
<reference evidence="8 9" key="2">
    <citation type="submission" date="2018-11" db="EMBL/GenBank/DDBJ databases">
        <authorList>
            <consortium name="Pathogen Informatics"/>
        </authorList>
    </citation>
    <scope>NUCLEOTIDE SEQUENCE [LARGE SCALE GENOMIC DNA]</scope>
</reference>
<dbReference type="SMART" id="SM00242">
    <property type="entry name" value="MYSc"/>
    <property type="match status" value="1"/>
</dbReference>
<dbReference type="GO" id="GO:0000146">
    <property type="term" value="F:microfilament motor activity"/>
    <property type="evidence" value="ECO:0007669"/>
    <property type="project" value="TreeGrafter"/>
</dbReference>
<comment type="similarity">
    <text evidence="6">Belongs to the TRAFAC class myosin-kinesin ATPase superfamily. Myosin family.</text>
</comment>
<evidence type="ECO:0000256" key="2">
    <source>
        <dbReference type="ARBA" id="ARBA00022840"/>
    </source>
</evidence>
<proteinExistence type="inferred from homology"/>